<gene>
    <name evidence="2" type="ORF">AWB76_02323</name>
</gene>
<dbReference type="Proteomes" id="UP000054624">
    <property type="component" value="Unassembled WGS sequence"/>
</dbReference>
<dbReference type="Pfam" id="PF09557">
    <property type="entry name" value="DUF2382"/>
    <property type="match status" value="1"/>
</dbReference>
<dbReference type="InterPro" id="IPR019060">
    <property type="entry name" value="DUF2382"/>
</dbReference>
<dbReference type="OrthoDB" id="8757728at2"/>
<reference evidence="3" key="1">
    <citation type="submission" date="2016-01" db="EMBL/GenBank/DDBJ databases">
        <authorList>
            <person name="Peeters Charlotte."/>
        </authorList>
    </citation>
    <scope>NUCLEOTIDE SEQUENCE [LARGE SCALE GENOMIC DNA]</scope>
</reference>
<evidence type="ECO:0000313" key="3">
    <source>
        <dbReference type="Proteomes" id="UP000054624"/>
    </source>
</evidence>
<dbReference type="RefSeq" id="WP_061160250.1">
    <property type="nucleotide sequence ID" value="NZ_FCOI02000006.1"/>
</dbReference>
<organism evidence="2 3">
    <name type="scientific">Caballeronia temeraria</name>
    <dbReference type="NCBI Taxonomy" id="1777137"/>
    <lineage>
        <taxon>Bacteria</taxon>
        <taxon>Pseudomonadati</taxon>
        <taxon>Pseudomonadota</taxon>
        <taxon>Betaproteobacteria</taxon>
        <taxon>Burkholderiales</taxon>
        <taxon>Burkholderiaceae</taxon>
        <taxon>Caballeronia</taxon>
    </lineage>
</organism>
<evidence type="ECO:0000313" key="2">
    <source>
        <dbReference type="EMBL" id="SAK56592.1"/>
    </source>
</evidence>
<protein>
    <recommendedName>
        <fullName evidence="1">DUF2382 domain-containing protein</fullName>
    </recommendedName>
</protein>
<accession>A0A158AFH6</accession>
<evidence type="ECO:0000259" key="1">
    <source>
        <dbReference type="Pfam" id="PF09557"/>
    </source>
</evidence>
<proteinExistence type="predicted"/>
<dbReference type="EMBL" id="FCOI02000006">
    <property type="protein sequence ID" value="SAK56592.1"/>
    <property type="molecule type" value="Genomic_DNA"/>
</dbReference>
<dbReference type="AlphaFoldDB" id="A0A158AFH6"/>
<name>A0A158AFH6_9BURK</name>
<dbReference type="STRING" id="1777137.AWB76_02323"/>
<sequence>MREDETSGATPTTTDSFDTVRVSAVKEQIAVDVATVETGAVRVRKVVHEETHPIALRLRSQQVDVQRIPVNRPVEERDEPRREGDTLIIPIYEYVPVVRMQLTLKEEVHVKTTEIQEDVIHRVLTHSEELVVERRDGPDGPWKKDPGAN</sequence>
<feature type="domain" description="DUF2382" evidence="1">
    <location>
        <begin position="25"/>
        <end position="132"/>
    </location>
</feature>
<keyword evidence="3" id="KW-1185">Reference proteome</keyword>